<proteinExistence type="predicted"/>
<name>A0A6C0BD79_9ZZZZ</name>
<sequence length="350" mass="41223">MSKYSKKIINFLTNNNTIHKIDIKLPFIDNKTHSSNTKLLEECILEPVHSDNEKPLVYQLSKSTLDLKEYAKLYNTNKTQKYVPEDTNKCRNILIRTMYNNTFVSLDVLQEIEISKLTHKKYLIDDKHTVDIFIKYDNLDLEPDINKIGSIINTISHILNKDKIVNLVVFYGNQKKLIGNNTEIINCEHVNSGAIYVDKIIIIWRKEEFYKVLTHELLHYFDYYKESDCNLPIVLGNDLTNEAYVENMATLINCSLNNGDPNIEFSFMLFQIAKIIYIFGGKTFDDYLSNRIIISQTTNVRSYYILKTLLFVNKDTFEQEWIDTINKYITLLHLTTYKKWIHKTMRMTVY</sequence>
<reference evidence="1" key="1">
    <citation type="journal article" date="2020" name="Nature">
        <title>Giant virus diversity and host interactions through global metagenomics.</title>
        <authorList>
            <person name="Schulz F."/>
            <person name="Roux S."/>
            <person name="Paez-Espino D."/>
            <person name="Jungbluth S."/>
            <person name="Walsh D.A."/>
            <person name="Denef V.J."/>
            <person name="McMahon K.D."/>
            <person name="Konstantinidis K.T."/>
            <person name="Eloe-Fadrosh E.A."/>
            <person name="Kyrpides N.C."/>
            <person name="Woyke T."/>
        </authorList>
    </citation>
    <scope>NUCLEOTIDE SEQUENCE</scope>
    <source>
        <strain evidence="1">GVMAG-M-3300010160-60</strain>
    </source>
</reference>
<accession>A0A6C0BD79</accession>
<organism evidence="1">
    <name type="scientific">viral metagenome</name>
    <dbReference type="NCBI Taxonomy" id="1070528"/>
    <lineage>
        <taxon>unclassified sequences</taxon>
        <taxon>metagenomes</taxon>
        <taxon>organismal metagenomes</taxon>
    </lineage>
</organism>
<dbReference type="AlphaFoldDB" id="A0A6C0BD79"/>
<dbReference type="EMBL" id="MN739130">
    <property type="protein sequence ID" value="QHS90227.1"/>
    <property type="molecule type" value="Genomic_DNA"/>
</dbReference>
<protein>
    <submittedName>
        <fullName evidence="1">Uncharacterized protein</fullName>
    </submittedName>
</protein>
<evidence type="ECO:0000313" key="1">
    <source>
        <dbReference type="EMBL" id="QHS90227.1"/>
    </source>
</evidence>